<evidence type="ECO:0000313" key="2">
    <source>
        <dbReference type="EMBL" id="EST53975.1"/>
    </source>
</evidence>
<comment type="caution">
    <text evidence="2">The sequence shown here is derived from an EMBL/GenBank/DDBJ whole genome shotgun (WGS) entry which is preliminary data.</text>
</comment>
<organism evidence="2 3">
    <name type="scientific">Brevibacillus panacihumi W25</name>
    <dbReference type="NCBI Taxonomy" id="1408254"/>
    <lineage>
        <taxon>Bacteria</taxon>
        <taxon>Bacillati</taxon>
        <taxon>Bacillota</taxon>
        <taxon>Bacilli</taxon>
        <taxon>Bacillales</taxon>
        <taxon>Paenibacillaceae</taxon>
        <taxon>Brevibacillus</taxon>
    </lineage>
</organism>
<dbReference type="Proteomes" id="UP000017973">
    <property type="component" value="Unassembled WGS sequence"/>
</dbReference>
<dbReference type="STRING" id="1408254.T458_22650"/>
<protein>
    <submittedName>
        <fullName evidence="2">Uncharacterized protein</fullName>
    </submittedName>
</protein>
<name>V6M7W1_9BACL</name>
<gene>
    <name evidence="2" type="ORF">T458_22650</name>
</gene>
<dbReference type="NCBIfam" id="NF042414">
    <property type="entry name" value="CLC_0170_fam"/>
    <property type="match status" value="1"/>
</dbReference>
<evidence type="ECO:0000313" key="3">
    <source>
        <dbReference type="Proteomes" id="UP000017973"/>
    </source>
</evidence>
<dbReference type="InterPro" id="IPR049971">
    <property type="entry name" value="CLC_0170-like"/>
</dbReference>
<keyword evidence="3" id="KW-1185">Reference proteome</keyword>
<keyword evidence="1" id="KW-0812">Transmembrane</keyword>
<keyword evidence="1" id="KW-1133">Transmembrane helix</keyword>
<dbReference type="EMBL" id="AYJU01000017">
    <property type="protein sequence ID" value="EST53975.1"/>
    <property type="molecule type" value="Genomic_DNA"/>
</dbReference>
<dbReference type="AlphaFoldDB" id="V6M7W1"/>
<sequence>MGFSLVIGFIESLTSYYLTLVLLVTGLLLRFGYYPAYQNREMSMDRALAKGGGYTCLILSAFVLVMHFVVT</sequence>
<evidence type="ECO:0000256" key="1">
    <source>
        <dbReference type="SAM" id="Phobius"/>
    </source>
</evidence>
<proteinExistence type="predicted"/>
<dbReference type="PATRIC" id="fig|1408254.3.peg.4447"/>
<reference evidence="2 3" key="1">
    <citation type="journal article" date="2014" name="Genome Announc.">
        <title>Draft Genome Sequence of Brevibacillus panacihumi Strain W25, a Halotolerant Hydrocarbon-Degrading Bacterium.</title>
        <authorList>
            <person name="Wang X."/>
            <person name="Jin D."/>
            <person name="Zhou L."/>
            <person name="Wu L."/>
            <person name="An W."/>
            <person name="Chen Y."/>
            <person name="Zhao L."/>
        </authorList>
    </citation>
    <scope>NUCLEOTIDE SEQUENCE [LARGE SCALE GENOMIC DNA]</scope>
    <source>
        <strain evidence="2 3">W25</strain>
    </source>
</reference>
<dbReference type="HOGENOM" id="CLU_2732130_0_0_9"/>
<dbReference type="OrthoDB" id="9965291at2"/>
<keyword evidence="1" id="KW-0472">Membrane</keyword>
<accession>V6M7W1</accession>
<feature type="transmembrane region" description="Helical" evidence="1">
    <location>
        <begin position="52"/>
        <end position="70"/>
    </location>
</feature>
<dbReference type="RefSeq" id="WP_023558319.1">
    <property type="nucleotide sequence ID" value="NZ_KI629785.1"/>
</dbReference>
<feature type="transmembrane region" description="Helical" evidence="1">
    <location>
        <begin position="6"/>
        <end position="31"/>
    </location>
</feature>